<accession>A0ABD3FY78</accession>
<dbReference type="EMBL" id="JBIMZQ010000006">
    <property type="protein sequence ID" value="KAL3670625.1"/>
    <property type="molecule type" value="Genomic_DNA"/>
</dbReference>
<dbReference type="PANTHER" id="PTHR35796:SF3">
    <property type="entry name" value="BHLH DOMAIN-CONTAINING PROTEIN"/>
    <property type="match status" value="1"/>
</dbReference>
<keyword evidence="3" id="KW-1185">Reference proteome</keyword>
<dbReference type="AlphaFoldDB" id="A0ABD3FY78"/>
<gene>
    <name evidence="2" type="ORF">V7S43_003817</name>
</gene>
<evidence type="ECO:0000313" key="2">
    <source>
        <dbReference type="EMBL" id="KAL3670625.1"/>
    </source>
</evidence>
<reference evidence="2 3" key="1">
    <citation type="submission" date="2024-09" db="EMBL/GenBank/DDBJ databases">
        <title>Genome sequencing and assembly of Phytophthora oleae, isolate VK10A, causative agent of rot of olive drupes.</title>
        <authorList>
            <person name="Conti Taguali S."/>
            <person name="Riolo M."/>
            <person name="La Spada F."/>
            <person name="Cacciola S.O."/>
            <person name="Dionisio G."/>
        </authorList>
    </citation>
    <scope>NUCLEOTIDE SEQUENCE [LARGE SCALE GENOMIC DNA]</scope>
    <source>
        <strain evidence="2 3">VK10A</strain>
    </source>
</reference>
<sequence>MQVALLQNSVDFDELLTFVVGDDLEVVKPEASPDMADTAWLDDLDELFRETSPSLMESTAIEKPPPSCAGNLKESCSVKEDKLQTLTVRAAVTKSTKKSSNRPRVSRKEELEYLRLKVKEMENKLHELKENSDSDRSPSPTDTPATSGEQQNSMQTEHSIALWKTMAERQKNQRDVVEVENIKLREKLKTQVRMAKGLKRILCKRTRDEDQMLNIPKRTRPLLHDANSTATLYDGMLQYLDKLYMKIDKQIAQTSKASLANPVIRKRDVKHSDATGMFLEFQDSKLWPFDIETVSRATWRFLTEAGHKFNKYIEEHVEMRGNTMLRKFGVEINHGSSVAVLFGRQVTRRYVESDRVTLVRHSIIDEIQLPGAPTGGLTFRESGWIVLKSAPAEFSSGSATLTQGYSTLSPDVDLNAQWEVGTLTDFVLQSREDIEAGNDAILENLLLEENNSDTRK</sequence>
<feature type="compositionally biased region" description="Basic and acidic residues" evidence="1">
    <location>
        <begin position="127"/>
        <end position="136"/>
    </location>
</feature>
<protein>
    <recommendedName>
        <fullName evidence="4">M96 mating-specific protein family</fullName>
    </recommendedName>
</protein>
<comment type="caution">
    <text evidence="2">The sequence shown here is derived from an EMBL/GenBank/DDBJ whole genome shotgun (WGS) entry which is preliminary data.</text>
</comment>
<dbReference type="PANTHER" id="PTHR35796">
    <property type="entry name" value="HYPOTHETICAL CYTOSOLIC PROTEIN"/>
    <property type="match status" value="1"/>
</dbReference>
<proteinExistence type="predicted"/>
<name>A0ABD3FY78_9STRA</name>
<evidence type="ECO:0000256" key="1">
    <source>
        <dbReference type="SAM" id="MobiDB-lite"/>
    </source>
</evidence>
<feature type="region of interest" description="Disordered" evidence="1">
    <location>
        <begin position="127"/>
        <end position="156"/>
    </location>
</feature>
<feature type="compositionally biased region" description="Low complexity" evidence="1">
    <location>
        <begin position="137"/>
        <end position="147"/>
    </location>
</feature>
<evidence type="ECO:0000313" key="3">
    <source>
        <dbReference type="Proteomes" id="UP001632037"/>
    </source>
</evidence>
<organism evidence="2 3">
    <name type="scientific">Phytophthora oleae</name>
    <dbReference type="NCBI Taxonomy" id="2107226"/>
    <lineage>
        <taxon>Eukaryota</taxon>
        <taxon>Sar</taxon>
        <taxon>Stramenopiles</taxon>
        <taxon>Oomycota</taxon>
        <taxon>Peronosporomycetes</taxon>
        <taxon>Peronosporales</taxon>
        <taxon>Peronosporaceae</taxon>
        <taxon>Phytophthora</taxon>
    </lineage>
</organism>
<evidence type="ECO:0008006" key="4">
    <source>
        <dbReference type="Google" id="ProtNLM"/>
    </source>
</evidence>
<dbReference type="Proteomes" id="UP001632037">
    <property type="component" value="Unassembled WGS sequence"/>
</dbReference>